<evidence type="ECO:0000259" key="2">
    <source>
        <dbReference type="PROSITE" id="PS51747"/>
    </source>
</evidence>
<dbReference type="GO" id="GO:0004132">
    <property type="term" value="F:dCMP deaminase activity"/>
    <property type="evidence" value="ECO:0007669"/>
    <property type="project" value="TreeGrafter"/>
</dbReference>
<proteinExistence type="predicted"/>
<feature type="domain" description="CMP/dCMP-type deaminase" evidence="2">
    <location>
        <begin position="16"/>
        <end position="148"/>
    </location>
</feature>
<dbReference type="InterPro" id="IPR015517">
    <property type="entry name" value="dCMP_deaminase-rel"/>
</dbReference>
<name>A0A1F5EGU6_9BACT</name>
<dbReference type="EMBL" id="MEZV01000038">
    <property type="protein sequence ID" value="OGD66446.1"/>
    <property type="molecule type" value="Genomic_DNA"/>
</dbReference>
<dbReference type="InterPro" id="IPR016193">
    <property type="entry name" value="Cytidine_deaminase-like"/>
</dbReference>
<evidence type="ECO:0000313" key="4">
    <source>
        <dbReference type="Proteomes" id="UP000176451"/>
    </source>
</evidence>
<evidence type="ECO:0000313" key="3">
    <source>
        <dbReference type="EMBL" id="OGD66446.1"/>
    </source>
</evidence>
<comment type="caution">
    <text evidence="3">The sequence shown here is derived from an EMBL/GenBank/DDBJ whole genome shotgun (WGS) entry which is preliminary data.</text>
</comment>
<dbReference type="SUPFAM" id="SSF53927">
    <property type="entry name" value="Cytidine deaminase-like"/>
    <property type="match status" value="1"/>
</dbReference>
<accession>A0A1F5EGU6</accession>
<protein>
    <recommendedName>
        <fullName evidence="2">CMP/dCMP-type deaminase domain-containing protein</fullName>
    </recommendedName>
</protein>
<dbReference type="AlphaFoldDB" id="A0A1F5EGU6"/>
<dbReference type="Gene3D" id="3.40.140.10">
    <property type="entry name" value="Cytidine Deaminase, domain 2"/>
    <property type="match status" value="1"/>
</dbReference>
<dbReference type="Pfam" id="PF00383">
    <property type="entry name" value="dCMP_cyt_deam_1"/>
    <property type="match status" value="1"/>
</dbReference>
<dbReference type="PROSITE" id="PS51747">
    <property type="entry name" value="CYT_DCMP_DEAMINASES_2"/>
    <property type="match status" value="1"/>
</dbReference>
<dbReference type="GO" id="GO:0005737">
    <property type="term" value="C:cytoplasm"/>
    <property type="evidence" value="ECO:0007669"/>
    <property type="project" value="TreeGrafter"/>
</dbReference>
<dbReference type="STRING" id="1797469.A3F08_01215"/>
<reference evidence="3 4" key="1">
    <citation type="journal article" date="2016" name="Nat. Commun.">
        <title>Thousands of microbial genomes shed light on interconnected biogeochemical processes in an aquifer system.</title>
        <authorList>
            <person name="Anantharaman K."/>
            <person name="Brown C.T."/>
            <person name="Hug L.A."/>
            <person name="Sharon I."/>
            <person name="Castelle C.J."/>
            <person name="Probst A.J."/>
            <person name="Thomas B.C."/>
            <person name="Singh A."/>
            <person name="Wilkins M.J."/>
            <person name="Karaoz U."/>
            <person name="Brodie E.L."/>
            <person name="Williams K.H."/>
            <person name="Hubbard S.S."/>
            <person name="Banfield J.F."/>
        </authorList>
    </citation>
    <scope>NUCLEOTIDE SEQUENCE [LARGE SCALE GENOMIC DNA]</scope>
</reference>
<dbReference type="PANTHER" id="PTHR11086:SF18">
    <property type="entry name" value="DEOXYCYTIDYLATE DEAMINASE"/>
    <property type="match status" value="1"/>
</dbReference>
<dbReference type="InterPro" id="IPR002125">
    <property type="entry name" value="CMP_dCMP_dom"/>
</dbReference>
<sequence length="199" mass="22759">MLKNKFKPDKNNPRLDWDEMFMNIALISGQRAACIYHKVGSVFVDQYNRIVSIGYNGPSRGDYHCNEVGCAKIHGNPLTGKLEPCRGVHSEKNAIINCGNTDRLRNSTLYVTVFPCYRCMRELNNLGISRIVYLKTFKKIIPGSNDKVEEENEAWDLANRRGIALEQFDPEKRIVNKFSQAINGTMMINKISDKKKNKK</sequence>
<keyword evidence="1" id="KW-0378">Hydrolase</keyword>
<evidence type="ECO:0000256" key="1">
    <source>
        <dbReference type="ARBA" id="ARBA00022801"/>
    </source>
</evidence>
<dbReference type="Proteomes" id="UP000176451">
    <property type="component" value="Unassembled WGS sequence"/>
</dbReference>
<dbReference type="PANTHER" id="PTHR11086">
    <property type="entry name" value="DEOXYCYTIDYLATE DEAMINASE-RELATED"/>
    <property type="match status" value="1"/>
</dbReference>
<organism evidence="3 4">
    <name type="scientific">Candidatus Berkelbacteria bacterium RIFCSPHIGHO2_12_FULL_36_9</name>
    <dbReference type="NCBI Taxonomy" id="1797469"/>
    <lineage>
        <taxon>Bacteria</taxon>
        <taxon>Candidatus Berkelbacteria</taxon>
    </lineage>
</organism>
<gene>
    <name evidence="3" type="ORF">A3F08_01215</name>
</gene>